<dbReference type="Pfam" id="PF00512">
    <property type="entry name" value="HisKA"/>
    <property type="match status" value="1"/>
</dbReference>
<evidence type="ECO:0000313" key="17">
    <source>
        <dbReference type="Proteomes" id="UP000289794"/>
    </source>
</evidence>
<dbReference type="Gene3D" id="3.40.50.2300">
    <property type="match status" value="1"/>
</dbReference>
<dbReference type="SUPFAM" id="SSF55874">
    <property type="entry name" value="ATPase domain of HSP90 chaperone/DNA topoisomerase II/histidine kinase"/>
    <property type="match status" value="1"/>
</dbReference>
<dbReference type="Gene3D" id="3.40.190.10">
    <property type="entry name" value="Periplasmic binding protein-like II"/>
    <property type="match status" value="4"/>
</dbReference>
<evidence type="ECO:0000313" key="16">
    <source>
        <dbReference type="EMBL" id="QBE96085.1"/>
    </source>
</evidence>
<feature type="transmembrane region" description="Helical" evidence="12">
    <location>
        <begin position="507"/>
        <end position="530"/>
    </location>
</feature>
<dbReference type="SMART" id="SM00388">
    <property type="entry name" value="HisKA"/>
    <property type="match status" value="1"/>
</dbReference>
<evidence type="ECO:0000256" key="5">
    <source>
        <dbReference type="ARBA" id="ARBA00022553"/>
    </source>
</evidence>
<dbReference type="InterPro" id="IPR005467">
    <property type="entry name" value="His_kinase_dom"/>
</dbReference>
<dbReference type="PROSITE" id="PS50110">
    <property type="entry name" value="RESPONSE_REGULATORY"/>
    <property type="match status" value="1"/>
</dbReference>
<dbReference type="CDD" id="cd17546">
    <property type="entry name" value="REC_hyHK_CKI1_RcsC-like"/>
    <property type="match status" value="1"/>
</dbReference>
<dbReference type="Pfam" id="PF00497">
    <property type="entry name" value="SBP_bac_3"/>
    <property type="match status" value="1"/>
</dbReference>
<dbReference type="GO" id="GO:0000155">
    <property type="term" value="F:phosphorelay sensor kinase activity"/>
    <property type="evidence" value="ECO:0007669"/>
    <property type="project" value="InterPro"/>
</dbReference>
<keyword evidence="7 16" id="KW-0418">Kinase</keyword>
<dbReference type="RefSeq" id="WP_130180406.1">
    <property type="nucleotide sequence ID" value="NZ_CP035945.1"/>
</dbReference>
<dbReference type="PANTHER" id="PTHR43047:SF66">
    <property type="entry name" value="HISKA"/>
    <property type="match status" value="1"/>
</dbReference>
<dbReference type="KEGG" id="bpro:PMF13cell1_01623"/>
<feature type="chain" id="PRO_5020232140" description="Stage 0 sporulation protein A homolog" evidence="13">
    <location>
        <begin position="24"/>
        <end position="949"/>
    </location>
</feature>
<evidence type="ECO:0000256" key="13">
    <source>
        <dbReference type="SAM" id="SignalP"/>
    </source>
</evidence>
<sequence>MKRLFALILSIIMLLSISVPVHAREPRKVTAAFPKMDDSRLYIVNEDGTLGGMMYEYFENLGKCAGWDIQYVVDTMDVLFDSFYAGDIDLMGSMGYSETTDEYADYPSLSSGFDYTCLAVLNDNTDITSGDLTSLNNRSVAITGTQEKNGKKEMLEDFCSNNEIQVDIKVYNSHDDYINAFRNGDTDMLLIGSAARGNDMRIVTRFADSPYYTVVSKDKPEILRELNAALYTMHAMSQNYTDQLENKYFKNDDSLANAFTAEEKTYLKDKCTLTAVLPRSSYGASDHLGENGDYSCLDADIAEYFCSVIGISVNFVLTDTLDDAVKMVKEQKADFLPVITTLPGSDETCRGLQLFPYNTPEQMRITANPSSNKPVLALPQYDYEQGLPENHSLLGEYEKILYLKSPAECLENVAEGTATETILDSFAAHYLLMENSYPNLSITPTDLKLTAMNLAAPASADTNLLTVLEKAMLYMNASEVDDIIYQRMITEQTNASANLTTFFKNHVIFISVTLLSVIAFILLCIAVAVISRVRQKSMLETLAERERSEKELSYALEQANVATEAKTRFLSNVSHEMRTPLNGISGMLTLMQNETSPEKNREYLEKARISCRQLLSLINSVLDMSRIESGRETLTPEKFHMSAILNELHAMLSVQAESRNIRMEINGDSIPDRTLFGDCVKLKQILSNIIVNAVKFTPEGGRITLTAEEKTSNDSGEILYLFECRDNGIGMSREFMDTMFQPFTRSVEADKMQISGTGLGLSVIKGLVDLMHGTIDVDSQKGKGSVFRITLPFPEEPDTEEDASTDGERETEEKTESSPLKGKRILVTEDNELNLEITEQFLEILGADTASAHDGAEAVALFSSSPPGTYDAILMDVQMPKMDGYEATKVIRNLSREDAAAIPIIATTANAFREDMEKALSCGMNDHIPKPLELKKLQDILMKYCCSQE</sequence>
<feature type="compositionally biased region" description="Acidic residues" evidence="11">
    <location>
        <begin position="795"/>
        <end position="805"/>
    </location>
</feature>
<evidence type="ECO:0000256" key="9">
    <source>
        <dbReference type="ARBA" id="ARBA00024867"/>
    </source>
</evidence>
<dbReference type="CDD" id="cd00082">
    <property type="entry name" value="HisKA"/>
    <property type="match status" value="1"/>
</dbReference>
<dbReference type="FunFam" id="3.30.565.10:FF:000006">
    <property type="entry name" value="Sensor histidine kinase WalK"/>
    <property type="match status" value="1"/>
</dbReference>
<evidence type="ECO:0000256" key="7">
    <source>
        <dbReference type="ARBA" id="ARBA00022777"/>
    </source>
</evidence>
<comment type="function">
    <text evidence="9">May play the central regulatory role in sporulation. It may be an element of the effector pathway responsible for the activation of sporulation genes in response to nutritional stress. Spo0A may act in concert with spo0H (a sigma factor) to control the expression of some genes that are critical to the sporulation process.</text>
</comment>
<dbReference type="GO" id="GO:0009927">
    <property type="term" value="F:histidine phosphotransfer kinase activity"/>
    <property type="evidence" value="ECO:0007669"/>
    <property type="project" value="TreeGrafter"/>
</dbReference>
<dbReference type="EC" id="2.7.13.3" evidence="3"/>
<gene>
    <name evidence="16" type="primary">luxQ_2</name>
    <name evidence="16" type="ORF">PMF13cell1_01623</name>
</gene>
<dbReference type="InterPro" id="IPR004358">
    <property type="entry name" value="Sig_transdc_His_kin-like_C"/>
</dbReference>
<dbReference type="SMART" id="SM00448">
    <property type="entry name" value="REC"/>
    <property type="match status" value="1"/>
</dbReference>
<evidence type="ECO:0000256" key="2">
    <source>
        <dbReference type="ARBA" id="ARBA00004370"/>
    </source>
</evidence>
<dbReference type="InterPro" id="IPR003661">
    <property type="entry name" value="HisK_dim/P_dom"/>
</dbReference>
<comment type="subcellular location">
    <subcellularLocation>
        <location evidence="2">Membrane</location>
    </subcellularLocation>
</comment>
<reference evidence="16 17" key="1">
    <citation type="submission" date="2019-01" db="EMBL/GenBank/DDBJ databases">
        <title>PMF-metabolizing Aryl O-demethylase.</title>
        <authorList>
            <person name="Kim M."/>
        </authorList>
    </citation>
    <scope>NUCLEOTIDE SEQUENCE [LARGE SCALE GENOMIC DNA]</scope>
    <source>
        <strain evidence="16 17">PMF1</strain>
    </source>
</reference>
<dbReference type="PRINTS" id="PR00344">
    <property type="entry name" value="BCTRLSENSOR"/>
</dbReference>
<evidence type="ECO:0000259" key="15">
    <source>
        <dbReference type="PROSITE" id="PS50110"/>
    </source>
</evidence>
<dbReference type="InterPro" id="IPR001789">
    <property type="entry name" value="Sig_transdc_resp-reg_receiver"/>
</dbReference>
<evidence type="ECO:0000256" key="4">
    <source>
        <dbReference type="ARBA" id="ARBA00018672"/>
    </source>
</evidence>
<keyword evidence="12" id="KW-0812">Transmembrane</keyword>
<dbReference type="SMART" id="SM00387">
    <property type="entry name" value="HATPase_c"/>
    <property type="match status" value="1"/>
</dbReference>
<protein>
    <recommendedName>
        <fullName evidence="4">Stage 0 sporulation protein A homolog</fullName>
        <ecNumber evidence="3">2.7.13.3</ecNumber>
    </recommendedName>
</protein>
<evidence type="ECO:0000256" key="1">
    <source>
        <dbReference type="ARBA" id="ARBA00000085"/>
    </source>
</evidence>
<dbReference type="InterPro" id="IPR036890">
    <property type="entry name" value="HATPase_C_sf"/>
</dbReference>
<accession>A0A4P6LWC2</accession>
<organism evidence="16 17">
    <name type="scientific">Blautia producta</name>
    <dbReference type="NCBI Taxonomy" id="33035"/>
    <lineage>
        <taxon>Bacteria</taxon>
        <taxon>Bacillati</taxon>
        <taxon>Bacillota</taxon>
        <taxon>Clostridia</taxon>
        <taxon>Lachnospirales</taxon>
        <taxon>Lachnospiraceae</taxon>
        <taxon>Blautia</taxon>
    </lineage>
</organism>
<evidence type="ECO:0000256" key="8">
    <source>
        <dbReference type="ARBA" id="ARBA00023012"/>
    </source>
</evidence>
<feature type="region of interest" description="Disordered" evidence="11">
    <location>
        <begin position="792"/>
        <end position="820"/>
    </location>
</feature>
<evidence type="ECO:0000256" key="12">
    <source>
        <dbReference type="SAM" id="Phobius"/>
    </source>
</evidence>
<name>A0A4P6LWC2_9FIRM</name>
<dbReference type="SMART" id="SM00062">
    <property type="entry name" value="PBPb"/>
    <property type="match status" value="1"/>
</dbReference>
<dbReference type="PANTHER" id="PTHR43047">
    <property type="entry name" value="TWO-COMPONENT HISTIDINE PROTEIN KINASE"/>
    <property type="match status" value="1"/>
</dbReference>
<keyword evidence="6 16" id="KW-0808">Transferase</keyword>
<feature type="domain" description="Response regulatory" evidence="15">
    <location>
        <begin position="824"/>
        <end position="945"/>
    </location>
</feature>
<dbReference type="InterPro" id="IPR011006">
    <property type="entry name" value="CheY-like_superfamily"/>
</dbReference>
<dbReference type="SUPFAM" id="SSF47384">
    <property type="entry name" value="Homodimeric domain of signal transducing histidine kinase"/>
    <property type="match status" value="1"/>
</dbReference>
<dbReference type="Gene3D" id="3.30.565.10">
    <property type="entry name" value="Histidine kinase-like ATPase, C-terminal domain"/>
    <property type="match status" value="1"/>
</dbReference>
<dbReference type="InterPro" id="IPR001638">
    <property type="entry name" value="Solute-binding_3/MltF_N"/>
</dbReference>
<dbReference type="PROSITE" id="PS50109">
    <property type="entry name" value="HIS_KIN"/>
    <property type="match status" value="1"/>
</dbReference>
<dbReference type="AlphaFoldDB" id="A0A4P6LWC2"/>
<keyword evidence="8" id="KW-0902">Two-component regulatory system</keyword>
<dbReference type="EMBL" id="CP035945">
    <property type="protein sequence ID" value="QBE96085.1"/>
    <property type="molecule type" value="Genomic_DNA"/>
</dbReference>
<dbReference type="SUPFAM" id="SSF52172">
    <property type="entry name" value="CheY-like"/>
    <property type="match status" value="1"/>
</dbReference>
<evidence type="ECO:0000259" key="14">
    <source>
        <dbReference type="PROSITE" id="PS50109"/>
    </source>
</evidence>
<keyword evidence="13" id="KW-0732">Signal</keyword>
<dbReference type="Pfam" id="PF00072">
    <property type="entry name" value="Response_reg"/>
    <property type="match status" value="1"/>
</dbReference>
<dbReference type="Proteomes" id="UP000289794">
    <property type="component" value="Chromosome"/>
</dbReference>
<evidence type="ECO:0000256" key="3">
    <source>
        <dbReference type="ARBA" id="ARBA00012438"/>
    </source>
</evidence>
<feature type="domain" description="Histidine kinase" evidence="14">
    <location>
        <begin position="572"/>
        <end position="795"/>
    </location>
</feature>
<evidence type="ECO:0000256" key="11">
    <source>
        <dbReference type="SAM" id="MobiDB-lite"/>
    </source>
</evidence>
<dbReference type="Gene3D" id="1.10.287.130">
    <property type="match status" value="1"/>
</dbReference>
<feature type="compositionally biased region" description="Basic and acidic residues" evidence="11">
    <location>
        <begin position="806"/>
        <end position="816"/>
    </location>
</feature>
<dbReference type="SUPFAM" id="SSF53850">
    <property type="entry name" value="Periplasmic binding protein-like II"/>
    <property type="match status" value="2"/>
</dbReference>
<keyword evidence="5 10" id="KW-0597">Phosphoprotein</keyword>
<dbReference type="GO" id="GO:0005886">
    <property type="term" value="C:plasma membrane"/>
    <property type="evidence" value="ECO:0007669"/>
    <property type="project" value="TreeGrafter"/>
</dbReference>
<feature type="signal peptide" evidence="13">
    <location>
        <begin position="1"/>
        <end position="23"/>
    </location>
</feature>
<dbReference type="Pfam" id="PF02518">
    <property type="entry name" value="HATPase_c"/>
    <property type="match status" value="1"/>
</dbReference>
<dbReference type="InterPro" id="IPR036097">
    <property type="entry name" value="HisK_dim/P_sf"/>
</dbReference>
<proteinExistence type="predicted"/>
<comment type="catalytic activity">
    <reaction evidence="1">
        <text>ATP + protein L-histidine = ADP + protein N-phospho-L-histidine.</text>
        <dbReference type="EC" id="2.7.13.3"/>
    </reaction>
</comment>
<evidence type="ECO:0000256" key="6">
    <source>
        <dbReference type="ARBA" id="ARBA00022679"/>
    </source>
</evidence>
<keyword evidence="12" id="KW-1133">Transmembrane helix</keyword>
<feature type="modified residue" description="4-aspartylphosphate" evidence="10">
    <location>
        <position position="876"/>
    </location>
</feature>
<evidence type="ECO:0000256" key="10">
    <source>
        <dbReference type="PROSITE-ProRule" id="PRU00169"/>
    </source>
</evidence>
<dbReference type="InterPro" id="IPR003594">
    <property type="entry name" value="HATPase_dom"/>
</dbReference>
<keyword evidence="12" id="KW-0472">Membrane</keyword>